<dbReference type="InterPro" id="IPR036188">
    <property type="entry name" value="FAD/NAD-bd_sf"/>
</dbReference>
<feature type="domain" description="Amine oxidase" evidence="1">
    <location>
        <begin position="15"/>
        <end position="445"/>
    </location>
</feature>
<dbReference type="InterPro" id="IPR002937">
    <property type="entry name" value="Amino_oxidase"/>
</dbReference>
<name>A0ABV7DKK1_9HYPH</name>
<accession>A0ABV7DKK1</accession>
<dbReference type="EMBL" id="JBHRSP010000034">
    <property type="protein sequence ID" value="MFC3075490.1"/>
    <property type="molecule type" value="Genomic_DNA"/>
</dbReference>
<dbReference type="PANTHER" id="PTHR42923">
    <property type="entry name" value="PROTOPORPHYRINOGEN OXIDASE"/>
    <property type="match status" value="1"/>
</dbReference>
<dbReference type="Proteomes" id="UP001595377">
    <property type="component" value="Unassembled WGS sequence"/>
</dbReference>
<sequence>MTELLDAVIIGGGPAGMSAAWELRDRRIRLLEAGDRLGGRMHSEPRGDVWMNFGAHLFPGPGSRIQSMLADLGLRTIEIPGNKFAVWSDGRLVAPRSVAMMPFLLDFSLRERIALCIAGLRIMREVARFKRFQAQGATLPVTERRQKVASYRGNRSFEQFLGRLPARVRALFAASGRRASVEIDEQGAGVGISLFASVWAGKASSMALNLDGGTGALPRAVEAALGSAVSCGATVLRVVGADGGVAVTFERGGVVETVHARRAVVAVPATAAAAVCDVPEAVRSALLEVQYGPFVSLGVLTDEKDAPDWNDIYAITALDAPFDMVFNHTNAIRAARPGVRHGSYMMYAGGRQAKSLLGRSEEEITALYLAAFLRIFPALRDKVVETKLFKWSPGNACRAVGADFSPVVDHTGRAVQAIRFCGDYFAEIGNMEIAASTGLEAARLVRAELDANRKDDPCPSSE</sequence>
<proteinExistence type="predicted"/>
<evidence type="ECO:0000313" key="2">
    <source>
        <dbReference type="EMBL" id="MFC3075490.1"/>
    </source>
</evidence>
<reference evidence="3" key="1">
    <citation type="journal article" date="2019" name="Int. J. Syst. Evol. Microbiol.">
        <title>The Global Catalogue of Microorganisms (GCM) 10K type strain sequencing project: providing services to taxonomists for standard genome sequencing and annotation.</title>
        <authorList>
            <consortium name="The Broad Institute Genomics Platform"/>
            <consortium name="The Broad Institute Genome Sequencing Center for Infectious Disease"/>
            <person name="Wu L."/>
            <person name="Ma J."/>
        </authorList>
    </citation>
    <scope>NUCLEOTIDE SEQUENCE [LARGE SCALE GENOMIC DNA]</scope>
    <source>
        <strain evidence="3">KCTC 52677</strain>
    </source>
</reference>
<evidence type="ECO:0000259" key="1">
    <source>
        <dbReference type="Pfam" id="PF01593"/>
    </source>
</evidence>
<dbReference type="InterPro" id="IPR050464">
    <property type="entry name" value="Zeta_carotene_desat/Oxidored"/>
</dbReference>
<protein>
    <submittedName>
        <fullName evidence="2">Flavin monoamine oxidase family protein</fullName>
    </submittedName>
</protein>
<dbReference type="RefSeq" id="WP_257314634.1">
    <property type="nucleotide sequence ID" value="NZ_JANFDG010000007.1"/>
</dbReference>
<evidence type="ECO:0000313" key="3">
    <source>
        <dbReference type="Proteomes" id="UP001595377"/>
    </source>
</evidence>
<comment type="caution">
    <text evidence="2">The sequence shown here is derived from an EMBL/GenBank/DDBJ whole genome shotgun (WGS) entry which is preliminary data.</text>
</comment>
<dbReference type="Gene3D" id="3.50.50.60">
    <property type="entry name" value="FAD/NAD(P)-binding domain"/>
    <property type="match status" value="1"/>
</dbReference>
<dbReference type="SUPFAM" id="SSF51905">
    <property type="entry name" value="FAD/NAD(P)-binding domain"/>
    <property type="match status" value="1"/>
</dbReference>
<gene>
    <name evidence="2" type="ORF">ACFOHH_20435</name>
</gene>
<organism evidence="2 3">
    <name type="scientific">Shinella pollutisoli</name>
    <dbReference type="NCBI Taxonomy" id="2250594"/>
    <lineage>
        <taxon>Bacteria</taxon>
        <taxon>Pseudomonadati</taxon>
        <taxon>Pseudomonadota</taxon>
        <taxon>Alphaproteobacteria</taxon>
        <taxon>Hyphomicrobiales</taxon>
        <taxon>Rhizobiaceae</taxon>
        <taxon>Shinella</taxon>
    </lineage>
</organism>
<dbReference type="Pfam" id="PF01593">
    <property type="entry name" value="Amino_oxidase"/>
    <property type="match status" value="1"/>
</dbReference>
<keyword evidence="3" id="KW-1185">Reference proteome</keyword>